<dbReference type="EMBL" id="BBWV01000001">
    <property type="protein sequence ID" value="GAO41223.1"/>
    <property type="molecule type" value="Genomic_DNA"/>
</dbReference>
<dbReference type="InterPro" id="IPR029464">
    <property type="entry name" value="HSDR_N"/>
</dbReference>
<proteinExistence type="predicted"/>
<gene>
    <name evidence="2" type="ORF">FPE01S_01_02350</name>
</gene>
<dbReference type="AlphaFoldDB" id="A0A0E9MUQ4"/>
<dbReference type="Pfam" id="PF13588">
    <property type="entry name" value="HSDR_N_2"/>
    <property type="match status" value="1"/>
</dbReference>
<dbReference type="Gene3D" id="3.90.1570.30">
    <property type="match status" value="1"/>
</dbReference>
<dbReference type="STRING" id="1220578.FPE01S_01_02350"/>
<keyword evidence="3" id="KW-1185">Reference proteome</keyword>
<feature type="domain" description="Type I restriction enzyme R protein N-terminal" evidence="1">
    <location>
        <begin position="35"/>
        <end position="133"/>
    </location>
</feature>
<comment type="caution">
    <text evidence="2">The sequence shown here is derived from an EMBL/GenBank/DDBJ whole genome shotgun (WGS) entry which is preliminary data.</text>
</comment>
<dbReference type="OrthoDB" id="9790377at2"/>
<dbReference type="Proteomes" id="UP000033121">
    <property type="component" value="Unassembled WGS sequence"/>
</dbReference>
<evidence type="ECO:0000313" key="2">
    <source>
        <dbReference type="EMBL" id="GAO41223.1"/>
    </source>
</evidence>
<dbReference type="RefSeq" id="WP_046367126.1">
    <property type="nucleotide sequence ID" value="NZ_BBWV01000001.1"/>
</dbReference>
<name>A0A0E9MUQ4_9BACT</name>
<organism evidence="2 3">
    <name type="scientific">Flavihumibacter petaseus NBRC 106054</name>
    <dbReference type="NCBI Taxonomy" id="1220578"/>
    <lineage>
        <taxon>Bacteria</taxon>
        <taxon>Pseudomonadati</taxon>
        <taxon>Bacteroidota</taxon>
        <taxon>Chitinophagia</taxon>
        <taxon>Chitinophagales</taxon>
        <taxon>Chitinophagaceae</taxon>
        <taxon>Flavihumibacter</taxon>
    </lineage>
</organism>
<reference evidence="2 3" key="1">
    <citation type="submission" date="2015-04" db="EMBL/GenBank/DDBJ databases">
        <title>Whole genome shotgun sequence of Flavihumibacter petaseus NBRC 106054.</title>
        <authorList>
            <person name="Miyazawa S."/>
            <person name="Hosoyama A."/>
            <person name="Hashimoto M."/>
            <person name="Noguchi M."/>
            <person name="Tsuchikane K."/>
            <person name="Ohji S."/>
            <person name="Yamazoe A."/>
            <person name="Ichikawa N."/>
            <person name="Kimura A."/>
            <person name="Fujita N."/>
        </authorList>
    </citation>
    <scope>NUCLEOTIDE SEQUENCE [LARGE SCALE GENOMIC DNA]</scope>
    <source>
        <strain evidence="2 3">NBRC 106054</strain>
    </source>
</reference>
<sequence length="145" mass="17544">MVLLQFPDFPYRVREIRGVHQVFDETRKRWVQLTPEEWVRQHFIQYLLQVKKYPAALIAVEKEIQLGELNKRFDILVYDRRHQPWLMIECKRPDIQLSDESVHQVLRYNISVPVPYLALTNGNSHFLFLRKEGKLEPKDAFPEWE</sequence>
<evidence type="ECO:0000259" key="1">
    <source>
        <dbReference type="Pfam" id="PF13588"/>
    </source>
</evidence>
<accession>A0A0E9MUQ4</accession>
<protein>
    <recommendedName>
        <fullName evidence="1">Type I restriction enzyme R protein N-terminal domain-containing protein</fullName>
    </recommendedName>
</protein>
<evidence type="ECO:0000313" key="3">
    <source>
        <dbReference type="Proteomes" id="UP000033121"/>
    </source>
</evidence>